<evidence type="ECO:0000313" key="4">
    <source>
        <dbReference type="Proteomes" id="UP000274920"/>
    </source>
</evidence>
<evidence type="ECO:0000313" key="3">
    <source>
        <dbReference type="EMBL" id="RRK35160.1"/>
    </source>
</evidence>
<feature type="transmembrane region" description="Helical" evidence="2">
    <location>
        <begin position="224"/>
        <end position="242"/>
    </location>
</feature>
<organism evidence="3 4">
    <name type="scientific">Schaedlerella arabinosiphila</name>
    <dbReference type="NCBI Taxonomy" id="2044587"/>
    <lineage>
        <taxon>Bacteria</taxon>
        <taxon>Bacillati</taxon>
        <taxon>Bacillota</taxon>
        <taxon>Clostridia</taxon>
        <taxon>Lachnospirales</taxon>
        <taxon>Lachnospiraceae</taxon>
        <taxon>Schaedlerella</taxon>
    </lineage>
</organism>
<keyword evidence="2" id="KW-0472">Membrane</keyword>
<keyword evidence="2" id="KW-1133">Transmembrane helix</keyword>
<proteinExistence type="predicted"/>
<protein>
    <submittedName>
        <fullName evidence="3">Lantibiotic immunity ABC transporter MutG family permease subunit</fullName>
    </submittedName>
</protein>
<feature type="compositionally biased region" description="Basic and acidic residues" evidence="1">
    <location>
        <begin position="1"/>
        <end position="38"/>
    </location>
</feature>
<gene>
    <name evidence="3" type="ORF">EBB54_02460</name>
</gene>
<feature type="transmembrane region" description="Helical" evidence="2">
    <location>
        <begin position="262"/>
        <end position="290"/>
    </location>
</feature>
<accession>A0A426DQZ3</accession>
<evidence type="ECO:0000256" key="1">
    <source>
        <dbReference type="SAM" id="MobiDB-lite"/>
    </source>
</evidence>
<name>A0A426DQZ3_9FIRM</name>
<dbReference type="EMBL" id="RHJS01000002">
    <property type="protein sequence ID" value="RRK35160.1"/>
    <property type="molecule type" value="Genomic_DNA"/>
</dbReference>
<dbReference type="NCBIfam" id="TIGR03733">
    <property type="entry name" value="lanti_perm_MutG"/>
    <property type="match status" value="1"/>
</dbReference>
<feature type="region of interest" description="Disordered" evidence="1">
    <location>
        <begin position="1"/>
        <end position="46"/>
    </location>
</feature>
<comment type="caution">
    <text evidence="3">The sequence shown here is derived from an EMBL/GenBank/DDBJ whole genome shotgun (WGS) entry which is preliminary data.</text>
</comment>
<feature type="transmembrane region" description="Helical" evidence="2">
    <location>
        <begin position="104"/>
        <end position="124"/>
    </location>
</feature>
<feature type="transmembrane region" description="Helical" evidence="2">
    <location>
        <begin position="145"/>
        <end position="172"/>
    </location>
</feature>
<dbReference type="Proteomes" id="UP000274920">
    <property type="component" value="Unassembled WGS sequence"/>
</dbReference>
<dbReference type="Pfam" id="PF12730">
    <property type="entry name" value="ABC2_membrane_4"/>
    <property type="match status" value="1"/>
</dbReference>
<keyword evidence="2" id="KW-0812">Transmembrane</keyword>
<sequence length="300" mass="33021">MEAVRTDVNRSGELKSSVKEEVTPEKLKEHVRTEREQPGESGRSAKVNGSIQGELLRLIKAEFWKVRHTLLTWIHLLVPLLGIVVFLMYYSWSGWSDEGKVSGYIQVLSIAFPLIISVVCSLSVEMEEQGHFQTMLGAMVHKKAALLAKWAVLAVLGLGALLLAVGGFAAGFGMMTGGSVYTPAQYAGMAGVLWLGGINLYLLHLFLNLAFSKTISMCVGTSELLTAALFLTGLGEGLWQFFPCSWGSRWSGYLLLYWKGQAMPAGFVSRSLGIGAVLTAALWGMIFLWYHYYEGRQCHD</sequence>
<evidence type="ECO:0000256" key="2">
    <source>
        <dbReference type="SAM" id="Phobius"/>
    </source>
</evidence>
<keyword evidence="4" id="KW-1185">Reference proteome</keyword>
<feature type="transmembrane region" description="Helical" evidence="2">
    <location>
        <begin position="70"/>
        <end position="92"/>
    </location>
</feature>
<feature type="transmembrane region" description="Helical" evidence="2">
    <location>
        <begin position="192"/>
        <end position="212"/>
    </location>
</feature>
<dbReference type="AlphaFoldDB" id="A0A426DQZ3"/>
<dbReference type="CDD" id="cd21808">
    <property type="entry name" value="ABC-2_lan_permease_MutG"/>
    <property type="match status" value="1"/>
</dbReference>
<dbReference type="InterPro" id="IPR022294">
    <property type="entry name" value="ABC-transptr_permeasesu"/>
</dbReference>
<reference evidence="3" key="1">
    <citation type="submission" date="2018-10" db="EMBL/GenBank/DDBJ databases">
        <title>Schaedlerella arabinophila gen. nov. sp. nov., isolated from the mouse intestinal tract and comparative analysis with the genome of the closely related altered Schaedler flora strain ASF502.</title>
        <authorList>
            <person name="Miyake S."/>
            <person name="Soh M."/>
            <person name="Seedorf H."/>
        </authorList>
    </citation>
    <scope>NUCLEOTIDE SEQUENCE [LARGE SCALE GENOMIC DNA]</scope>
    <source>
        <strain evidence="3">DSM 106076</strain>
    </source>
</reference>